<dbReference type="AlphaFoldDB" id="A0A6M0IFC4"/>
<keyword evidence="2" id="KW-1185">Reference proteome</keyword>
<name>A0A6M0IFC4_9BACT</name>
<evidence type="ECO:0000313" key="1">
    <source>
        <dbReference type="EMBL" id="NEU66966.1"/>
    </source>
</evidence>
<accession>A0A6M0IFC4</accession>
<protein>
    <submittedName>
        <fullName evidence="1">Uncharacterized protein</fullName>
    </submittedName>
</protein>
<dbReference type="Proteomes" id="UP000477386">
    <property type="component" value="Unassembled WGS sequence"/>
</dbReference>
<reference evidence="1 2" key="1">
    <citation type="submission" date="2020-02" db="EMBL/GenBank/DDBJ databases">
        <title>Draft genome sequence of two Spirosoma agri KCTC 52727 and Spirosoma terrae KCTC 52035.</title>
        <authorList>
            <person name="Rojas J."/>
            <person name="Ambika Manirajan B."/>
            <person name="Ratering S."/>
            <person name="Suarez C."/>
            <person name="Schnell S."/>
        </authorList>
    </citation>
    <scope>NUCLEOTIDE SEQUENCE [LARGE SCALE GENOMIC DNA]</scope>
    <source>
        <strain evidence="1 2">KCTC 52727</strain>
    </source>
</reference>
<proteinExistence type="predicted"/>
<gene>
    <name evidence="1" type="ORF">GK091_08755</name>
</gene>
<organism evidence="1 2">
    <name type="scientific">Spirosoma agri</name>
    <dbReference type="NCBI Taxonomy" id="1987381"/>
    <lineage>
        <taxon>Bacteria</taxon>
        <taxon>Pseudomonadati</taxon>
        <taxon>Bacteroidota</taxon>
        <taxon>Cytophagia</taxon>
        <taxon>Cytophagales</taxon>
        <taxon>Cytophagaceae</taxon>
        <taxon>Spirosoma</taxon>
    </lineage>
</organism>
<sequence>MTVYPNKAWTKAQLDQNLMAIDQHVHEPAFNRDVAYTTKTQSLFIELVNLESDLLEQAEQAGKRVDFFDEVGTNGKIQDITSLIYAMRQSVNTINANQNTPETNTAVVPVINHFYGAGNGYFPNGLFFRCDHDDDLAFFVGQDRIYFHRHLVRAFTEAKAYLQATLNKS</sequence>
<dbReference type="RefSeq" id="WP_164036415.1">
    <property type="nucleotide sequence ID" value="NZ_JAAGNZ010000001.1"/>
</dbReference>
<evidence type="ECO:0000313" key="2">
    <source>
        <dbReference type="Proteomes" id="UP000477386"/>
    </source>
</evidence>
<dbReference type="EMBL" id="JAAGNZ010000001">
    <property type="protein sequence ID" value="NEU66966.1"/>
    <property type="molecule type" value="Genomic_DNA"/>
</dbReference>
<comment type="caution">
    <text evidence="1">The sequence shown here is derived from an EMBL/GenBank/DDBJ whole genome shotgun (WGS) entry which is preliminary data.</text>
</comment>